<dbReference type="KEGG" id="tps:THAPSDRAFT_262028"/>
<dbReference type="Proteomes" id="UP000001449">
    <property type="component" value="Chromosome 4"/>
</dbReference>
<dbReference type="RefSeq" id="XP_002289610.1">
    <property type="nucleotide sequence ID" value="XM_002289574.1"/>
</dbReference>
<dbReference type="EMBL" id="CM000641">
    <property type="protein sequence ID" value="EED93147.1"/>
    <property type="molecule type" value="Genomic_DNA"/>
</dbReference>
<reference evidence="1 2" key="1">
    <citation type="journal article" date="2004" name="Science">
        <title>The genome of the diatom Thalassiosira pseudonana: ecology, evolution, and metabolism.</title>
        <authorList>
            <person name="Armbrust E.V."/>
            <person name="Berges J.A."/>
            <person name="Bowler C."/>
            <person name="Green B.R."/>
            <person name="Martinez D."/>
            <person name="Putnam N.H."/>
            <person name="Zhou S."/>
            <person name="Allen A.E."/>
            <person name="Apt K.E."/>
            <person name="Bechner M."/>
            <person name="Brzezinski M.A."/>
            <person name="Chaal B.K."/>
            <person name="Chiovitti A."/>
            <person name="Davis A.K."/>
            <person name="Demarest M.S."/>
            <person name="Detter J.C."/>
            <person name="Glavina T."/>
            <person name="Goodstein D."/>
            <person name="Hadi M.Z."/>
            <person name="Hellsten U."/>
            <person name="Hildebrand M."/>
            <person name="Jenkins B.D."/>
            <person name="Jurka J."/>
            <person name="Kapitonov V.V."/>
            <person name="Kroger N."/>
            <person name="Lau W.W."/>
            <person name="Lane T.W."/>
            <person name="Larimer F.W."/>
            <person name="Lippmeier J.C."/>
            <person name="Lucas S."/>
            <person name="Medina M."/>
            <person name="Montsant A."/>
            <person name="Obornik M."/>
            <person name="Parker M.S."/>
            <person name="Palenik B."/>
            <person name="Pazour G.J."/>
            <person name="Richardson P.M."/>
            <person name="Rynearson T.A."/>
            <person name="Saito M.A."/>
            <person name="Schwartz D.C."/>
            <person name="Thamatrakoln K."/>
            <person name="Valentin K."/>
            <person name="Vardi A."/>
            <person name="Wilkerson F.P."/>
            <person name="Rokhsar D.S."/>
        </authorList>
    </citation>
    <scope>NUCLEOTIDE SEQUENCE [LARGE SCALE GENOMIC DNA]</scope>
    <source>
        <strain evidence="1 2">CCMP1335</strain>
    </source>
</reference>
<evidence type="ECO:0000313" key="2">
    <source>
        <dbReference type="Proteomes" id="UP000001449"/>
    </source>
</evidence>
<accession>B8C0Z0</accession>
<gene>
    <name evidence="1" type="ORF">THAPSDRAFT_262028</name>
</gene>
<dbReference type="GeneID" id="7446741"/>
<sequence>MEVETRVLRLQLQSMVLMEEVVGLHQWKQAVQAKKDQHRKLLQCTTTPLLKTHPQMPTTTKTVCSSVHEDSQPFHFYVQLHPNHDLPTSLV</sequence>
<name>B8C0Z0_THAPS</name>
<dbReference type="HOGENOM" id="CLU_2431874_0_0_1"/>
<protein>
    <submittedName>
        <fullName evidence="1">Uncharacterized protein</fullName>
    </submittedName>
</protein>
<evidence type="ECO:0000313" key="1">
    <source>
        <dbReference type="EMBL" id="EED93147.1"/>
    </source>
</evidence>
<keyword evidence="2" id="KW-1185">Reference proteome</keyword>
<dbReference type="PaxDb" id="35128-Thaps262028"/>
<organism evidence="1 2">
    <name type="scientific">Thalassiosira pseudonana</name>
    <name type="common">Marine diatom</name>
    <name type="synonym">Cyclotella nana</name>
    <dbReference type="NCBI Taxonomy" id="35128"/>
    <lineage>
        <taxon>Eukaryota</taxon>
        <taxon>Sar</taxon>
        <taxon>Stramenopiles</taxon>
        <taxon>Ochrophyta</taxon>
        <taxon>Bacillariophyta</taxon>
        <taxon>Coscinodiscophyceae</taxon>
        <taxon>Thalassiosirophycidae</taxon>
        <taxon>Thalassiosirales</taxon>
        <taxon>Thalassiosiraceae</taxon>
        <taxon>Thalassiosira</taxon>
    </lineage>
</organism>
<dbReference type="AlphaFoldDB" id="B8C0Z0"/>
<reference evidence="1 2" key="2">
    <citation type="journal article" date="2008" name="Nature">
        <title>The Phaeodactylum genome reveals the evolutionary history of diatom genomes.</title>
        <authorList>
            <person name="Bowler C."/>
            <person name="Allen A.E."/>
            <person name="Badger J.H."/>
            <person name="Grimwood J."/>
            <person name="Jabbari K."/>
            <person name="Kuo A."/>
            <person name="Maheswari U."/>
            <person name="Martens C."/>
            <person name="Maumus F."/>
            <person name="Otillar R.P."/>
            <person name="Rayko E."/>
            <person name="Salamov A."/>
            <person name="Vandepoele K."/>
            <person name="Beszteri B."/>
            <person name="Gruber A."/>
            <person name="Heijde M."/>
            <person name="Katinka M."/>
            <person name="Mock T."/>
            <person name="Valentin K."/>
            <person name="Verret F."/>
            <person name="Berges J.A."/>
            <person name="Brownlee C."/>
            <person name="Cadoret J.P."/>
            <person name="Chiovitti A."/>
            <person name="Choi C.J."/>
            <person name="Coesel S."/>
            <person name="De Martino A."/>
            <person name="Detter J.C."/>
            <person name="Durkin C."/>
            <person name="Falciatore A."/>
            <person name="Fournet J."/>
            <person name="Haruta M."/>
            <person name="Huysman M.J."/>
            <person name="Jenkins B.D."/>
            <person name="Jiroutova K."/>
            <person name="Jorgensen R.E."/>
            <person name="Joubert Y."/>
            <person name="Kaplan A."/>
            <person name="Kroger N."/>
            <person name="Kroth P.G."/>
            <person name="La Roche J."/>
            <person name="Lindquist E."/>
            <person name="Lommer M."/>
            <person name="Martin-Jezequel V."/>
            <person name="Lopez P.J."/>
            <person name="Lucas S."/>
            <person name="Mangogna M."/>
            <person name="McGinnis K."/>
            <person name="Medlin L.K."/>
            <person name="Montsant A."/>
            <person name="Oudot-Le Secq M.P."/>
            <person name="Napoli C."/>
            <person name="Obornik M."/>
            <person name="Parker M.S."/>
            <person name="Petit J.L."/>
            <person name="Porcel B.M."/>
            <person name="Poulsen N."/>
            <person name="Robison M."/>
            <person name="Rychlewski L."/>
            <person name="Rynearson T.A."/>
            <person name="Schmutz J."/>
            <person name="Shapiro H."/>
            <person name="Siaut M."/>
            <person name="Stanley M."/>
            <person name="Sussman M.R."/>
            <person name="Taylor A.R."/>
            <person name="Vardi A."/>
            <person name="von Dassow P."/>
            <person name="Vyverman W."/>
            <person name="Willis A."/>
            <person name="Wyrwicz L.S."/>
            <person name="Rokhsar D.S."/>
            <person name="Weissenbach J."/>
            <person name="Armbrust E.V."/>
            <person name="Green B.R."/>
            <person name="Van de Peer Y."/>
            <person name="Grigoriev I.V."/>
        </authorList>
    </citation>
    <scope>NUCLEOTIDE SEQUENCE [LARGE SCALE GENOMIC DNA]</scope>
    <source>
        <strain evidence="1 2">CCMP1335</strain>
    </source>
</reference>
<dbReference type="InParanoid" id="B8C0Z0"/>
<proteinExistence type="predicted"/>